<feature type="domain" description="Transposase putative helix-turn-helix" evidence="2">
    <location>
        <begin position="32"/>
        <end position="68"/>
    </location>
</feature>
<organism evidence="3 5">
    <name type="scientific">Phytophthora oleae</name>
    <dbReference type="NCBI Taxonomy" id="2107226"/>
    <lineage>
        <taxon>Eukaryota</taxon>
        <taxon>Sar</taxon>
        <taxon>Stramenopiles</taxon>
        <taxon>Oomycota</taxon>
        <taxon>Peronosporomycetes</taxon>
        <taxon>Peronosporales</taxon>
        <taxon>Peronosporaceae</taxon>
        <taxon>Phytophthora</taxon>
    </lineage>
</organism>
<evidence type="ECO:0000313" key="3">
    <source>
        <dbReference type="EMBL" id="KAL3663680.1"/>
    </source>
</evidence>
<evidence type="ECO:0000259" key="2">
    <source>
        <dbReference type="Pfam" id="PF12323"/>
    </source>
</evidence>
<accession>A0ABD3FCL9</accession>
<evidence type="ECO:0000256" key="1">
    <source>
        <dbReference type="SAM" id="MobiDB-lite"/>
    </source>
</evidence>
<sequence>MPPSPIARHIVDELTDLGVFGDDATKVNSISKLRLYPTKEQKQKLDQMFAANRAVYNKLVGMSKEDRATRLTTRDKKVKMTLRQLGEKYWPIAKLGTMDKYFRNKKGLARHREVPDEVRDSAYRDFMKAVKASIAGFFSKLNRDEKASFPAMRFKSKYAPSNTIEFAARSFTVVQEHRLRFKPTYFGFETLDGIEVREQLPELTMSIRLQRLREGEYFIIVPQKKAFTRSETTRVCAIDPGVRNFVTVYDPEGRAFSVNDSGSTVKKKFKAVDAMKFTLAGLDKESKAKHPDKVPTKRKRGGRKSKTKKHRQRYRLRRRIRHTSRNVTRTINDMHQKLASWLSAHYYNVLLPSFQTSEMVQRHLVDVATDATPRVYIG</sequence>
<evidence type="ECO:0000313" key="5">
    <source>
        <dbReference type="Proteomes" id="UP001632037"/>
    </source>
</evidence>
<dbReference type="PANTHER" id="PTHR36172:SF1">
    <property type="entry name" value="RESOLVASE-RELATED"/>
    <property type="match status" value="1"/>
</dbReference>
<comment type="caution">
    <text evidence="3">The sequence shown here is derived from an EMBL/GenBank/DDBJ whole genome shotgun (WGS) entry which is preliminary data.</text>
</comment>
<feature type="compositionally biased region" description="Basic residues" evidence="1">
    <location>
        <begin position="296"/>
        <end position="314"/>
    </location>
</feature>
<keyword evidence="5" id="KW-1185">Reference proteome</keyword>
<protein>
    <recommendedName>
        <fullName evidence="2">Transposase putative helix-turn-helix domain-containing protein</fullName>
    </recommendedName>
</protein>
<dbReference type="AlphaFoldDB" id="A0ABD3FCL9"/>
<feature type="region of interest" description="Disordered" evidence="1">
    <location>
        <begin position="285"/>
        <end position="314"/>
    </location>
</feature>
<dbReference type="Pfam" id="PF12323">
    <property type="entry name" value="HTH_OrfB_IS605"/>
    <property type="match status" value="1"/>
</dbReference>
<dbReference type="InterPro" id="IPR021027">
    <property type="entry name" value="Transposase_put_HTH"/>
</dbReference>
<evidence type="ECO:0000313" key="4">
    <source>
        <dbReference type="EMBL" id="KAL3663685.1"/>
    </source>
</evidence>
<reference evidence="3 5" key="1">
    <citation type="submission" date="2024-09" db="EMBL/GenBank/DDBJ databases">
        <title>Genome sequencing and assembly of Phytophthora oleae, isolate VK10A, causative agent of rot of olive drupes.</title>
        <authorList>
            <person name="Conti Taguali S."/>
            <person name="Riolo M."/>
            <person name="La Spada F."/>
            <person name="Cacciola S.O."/>
            <person name="Dionisio G."/>
        </authorList>
    </citation>
    <scope>NUCLEOTIDE SEQUENCE [LARGE SCALE GENOMIC DNA]</scope>
    <source>
        <strain evidence="3 5">VK10A</strain>
    </source>
</reference>
<dbReference type="EMBL" id="JBIMZQ010000026">
    <property type="protein sequence ID" value="KAL3663685.1"/>
    <property type="molecule type" value="Genomic_DNA"/>
</dbReference>
<name>A0ABD3FCL9_9STRA</name>
<dbReference type="InterPro" id="IPR051491">
    <property type="entry name" value="Recombinase/Transposase-rel"/>
</dbReference>
<dbReference type="EMBL" id="JBIMZQ010000026">
    <property type="protein sequence ID" value="KAL3663680.1"/>
    <property type="molecule type" value="Genomic_DNA"/>
</dbReference>
<feature type="compositionally biased region" description="Basic and acidic residues" evidence="1">
    <location>
        <begin position="285"/>
        <end position="295"/>
    </location>
</feature>
<gene>
    <name evidence="3" type="ORF">V7S43_011095</name>
    <name evidence="4" type="ORF">V7S43_011100</name>
</gene>
<dbReference type="Proteomes" id="UP001632037">
    <property type="component" value="Unassembled WGS sequence"/>
</dbReference>
<dbReference type="PANTHER" id="PTHR36172">
    <property type="match status" value="1"/>
</dbReference>
<proteinExistence type="predicted"/>